<evidence type="ECO:0000313" key="2">
    <source>
        <dbReference type="Proteomes" id="UP000581688"/>
    </source>
</evidence>
<evidence type="ECO:0000313" key="1">
    <source>
        <dbReference type="EMBL" id="MBB6452822.1"/>
    </source>
</evidence>
<organism evidence="1 2">
    <name type="scientific">Salirhabdus euzebyi</name>
    <dbReference type="NCBI Taxonomy" id="394506"/>
    <lineage>
        <taxon>Bacteria</taxon>
        <taxon>Bacillati</taxon>
        <taxon>Bacillota</taxon>
        <taxon>Bacilli</taxon>
        <taxon>Bacillales</taxon>
        <taxon>Bacillaceae</taxon>
        <taxon>Salirhabdus</taxon>
    </lineage>
</organism>
<protein>
    <recommendedName>
        <fullName evidence="3">Sporulation inhibitor of replication protein SirA</fullName>
    </recommendedName>
</protein>
<dbReference type="InterPro" id="IPR038449">
    <property type="entry name" value="SirA_sf"/>
</dbReference>
<accession>A0A841Q2G7</accession>
<dbReference type="AlphaFoldDB" id="A0A841Q2G7"/>
<dbReference type="Proteomes" id="UP000581688">
    <property type="component" value="Unassembled WGS sequence"/>
</dbReference>
<keyword evidence="2" id="KW-1185">Reference proteome</keyword>
<dbReference type="InterPro" id="IPR019683">
    <property type="entry name" value="SirA"/>
</dbReference>
<name>A0A841Q2G7_9BACI</name>
<comment type="caution">
    <text evidence="1">The sequence shown here is derived from an EMBL/GenBank/DDBJ whole genome shotgun (WGS) entry which is preliminary data.</text>
</comment>
<reference evidence="1 2" key="1">
    <citation type="submission" date="2020-08" db="EMBL/GenBank/DDBJ databases">
        <title>Genomic Encyclopedia of Type Strains, Phase IV (KMG-IV): sequencing the most valuable type-strain genomes for metagenomic binning, comparative biology and taxonomic classification.</title>
        <authorList>
            <person name="Goeker M."/>
        </authorList>
    </citation>
    <scope>NUCLEOTIDE SEQUENCE [LARGE SCALE GENOMIC DNA]</scope>
    <source>
        <strain evidence="1 2">DSM 19612</strain>
    </source>
</reference>
<dbReference type="RefSeq" id="WP_174495367.1">
    <property type="nucleotide sequence ID" value="NZ_CADDWK010000003.1"/>
</dbReference>
<proteinExistence type="predicted"/>
<evidence type="ECO:0008006" key="3">
    <source>
        <dbReference type="Google" id="ProtNLM"/>
    </source>
</evidence>
<dbReference type="EMBL" id="JACHGH010000003">
    <property type="protein sequence ID" value="MBB6452822.1"/>
    <property type="molecule type" value="Genomic_DNA"/>
</dbReference>
<dbReference type="Gene3D" id="3.30.310.250">
    <property type="entry name" value="Sporulation inhibitor of replication protein SirA"/>
    <property type="match status" value="1"/>
</dbReference>
<gene>
    <name evidence="1" type="ORF">HNQ94_001268</name>
</gene>
<sequence>MQTFSIFLIKDEFVKHYYHKNDLLYDFFQTYRLQSYDPNYQKQFQFITKDIPKRDIITYLCDKLNGLYTIHKADDELWIENNHLHVKIECGRKEWVVYSSSLHEAELVVFEHFRALHTSFFVMNRNKSQYGWLSPIRKEVIL</sequence>
<dbReference type="Pfam" id="PF10747">
    <property type="entry name" value="SirA"/>
    <property type="match status" value="1"/>
</dbReference>